<name>A0A1Y2KY84_9PROT</name>
<evidence type="ECO:0000259" key="2">
    <source>
        <dbReference type="Pfam" id="PF04324"/>
    </source>
</evidence>
<dbReference type="InterPro" id="IPR023753">
    <property type="entry name" value="FAD/NAD-binding_dom"/>
</dbReference>
<dbReference type="InterPro" id="IPR007419">
    <property type="entry name" value="BFD-like_2Fe2S-bd_dom"/>
</dbReference>
<dbReference type="Gene3D" id="1.10.10.1100">
    <property type="entry name" value="BFD-like [2Fe-2S]-binding domain"/>
    <property type="match status" value="1"/>
</dbReference>
<keyword evidence="1" id="KW-0560">Oxidoreductase</keyword>
<feature type="domain" description="FAD/NAD(P)-binding" evidence="3">
    <location>
        <begin position="3"/>
        <end position="313"/>
    </location>
</feature>
<dbReference type="PRINTS" id="PR00368">
    <property type="entry name" value="FADPNR"/>
</dbReference>
<dbReference type="RefSeq" id="WP_085583764.1">
    <property type="nucleotide sequence ID" value="NZ_JFKA01000006.1"/>
</dbReference>
<evidence type="ECO:0000259" key="3">
    <source>
        <dbReference type="Pfam" id="PF07992"/>
    </source>
</evidence>
<dbReference type="Proteomes" id="UP000193391">
    <property type="component" value="Unassembled WGS sequence"/>
</dbReference>
<accession>A0A1Y2KY84</accession>
<dbReference type="InterPro" id="IPR041854">
    <property type="entry name" value="BFD-like_2Fe2S-bd_dom_sf"/>
</dbReference>
<feature type="domain" description="BFD-like [2Fe-2S]-binding" evidence="2">
    <location>
        <begin position="371"/>
        <end position="423"/>
    </location>
</feature>
<evidence type="ECO:0000313" key="5">
    <source>
        <dbReference type="Proteomes" id="UP000193391"/>
    </source>
</evidence>
<dbReference type="SUPFAM" id="SSF51905">
    <property type="entry name" value="FAD/NAD(P)-binding domain"/>
    <property type="match status" value="1"/>
</dbReference>
<dbReference type="InterPro" id="IPR017224">
    <property type="entry name" value="Opine_Oxase_asu/HCN_bsu"/>
</dbReference>
<dbReference type="InterPro" id="IPR036188">
    <property type="entry name" value="FAD/NAD-bd_sf"/>
</dbReference>
<proteinExistence type="predicted"/>
<dbReference type="PIRSF" id="PIRSF037495">
    <property type="entry name" value="Opine_OX_OoxA/HcnB"/>
    <property type="match status" value="1"/>
</dbReference>
<dbReference type="PRINTS" id="PR00411">
    <property type="entry name" value="PNDRDTASEI"/>
</dbReference>
<protein>
    <submittedName>
        <fullName evidence="4">Nopaline dehydrogenase</fullName>
    </submittedName>
</protein>
<organism evidence="4 5">
    <name type="scientific">Thalassospira mesophila</name>
    <dbReference type="NCBI Taxonomy" id="1293891"/>
    <lineage>
        <taxon>Bacteria</taxon>
        <taxon>Pseudomonadati</taxon>
        <taxon>Pseudomonadota</taxon>
        <taxon>Alphaproteobacteria</taxon>
        <taxon>Rhodospirillales</taxon>
        <taxon>Thalassospiraceae</taxon>
        <taxon>Thalassospira</taxon>
    </lineage>
</organism>
<dbReference type="Pfam" id="PF07992">
    <property type="entry name" value="Pyr_redox_2"/>
    <property type="match status" value="1"/>
</dbReference>
<dbReference type="OrthoDB" id="9801699at2"/>
<sequence length="457" mass="48881">MSYDVVVIGAGPAGMAAAVQLAKLGISVCVVDEQPAPGGQIWRGVERNATSPVFKALGEDYQKGSSATAAFHAAGIDYQPAAQVWQIEDGWKVFLTAEGKSRCITAKAILLANGAQERPVPFAGWTLPGVMTVGAAQILLKSGGMLPEGDVWIAGAGPLPLLYATQLLELGGKVAGYIDTSQKPSLKALSHLPAAWRDFPGLMKGLRWIWKLRRSGKLVRNTRNLRATGDGQLRQIEWESNGKTRKRDVGVLLVHEGVVPRIHETMALGCDHDWNDQQKYFAPRVDQWGETSRKGIFVAGDAGGIGGWKVATVSGEIAGLGIARFLNIGIDAEKLRREAALDDGRKRAMALRPLLDALYTPPQTPIADDVVVCRCEEVTAGRIREAARASAPDVGAVKAATRCGMGPCQGRQCGYSVQALVAEVNNLPVGDVRFFNIRPPLKPVTLGEIATLQDVEA</sequence>
<dbReference type="Gene3D" id="3.50.50.60">
    <property type="entry name" value="FAD/NAD(P)-binding domain"/>
    <property type="match status" value="2"/>
</dbReference>
<dbReference type="AlphaFoldDB" id="A0A1Y2KY84"/>
<evidence type="ECO:0000313" key="4">
    <source>
        <dbReference type="EMBL" id="OSQ37404.1"/>
    </source>
</evidence>
<dbReference type="CDD" id="cd19946">
    <property type="entry name" value="GlpA-like_Fer2_BFD-like"/>
    <property type="match status" value="1"/>
</dbReference>
<dbReference type="PANTHER" id="PTHR42949:SF3">
    <property type="entry name" value="ANAEROBIC GLYCEROL-3-PHOSPHATE DEHYDROGENASE SUBUNIT B"/>
    <property type="match status" value="1"/>
</dbReference>
<gene>
    <name evidence="4" type="ORF">TMES_14410</name>
</gene>
<comment type="caution">
    <text evidence="4">The sequence shown here is derived from an EMBL/GenBank/DDBJ whole genome shotgun (WGS) entry which is preliminary data.</text>
</comment>
<reference evidence="4 5" key="1">
    <citation type="submission" date="2014-03" db="EMBL/GenBank/DDBJ databases">
        <title>The draft genome sequence of Thalassospira mesophila JCM 18969.</title>
        <authorList>
            <person name="Lai Q."/>
            <person name="Shao Z."/>
        </authorList>
    </citation>
    <scope>NUCLEOTIDE SEQUENCE [LARGE SCALE GENOMIC DNA]</scope>
    <source>
        <strain evidence="4 5">JCM 18969</strain>
    </source>
</reference>
<dbReference type="GO" id="GO:0016491">
    <property type="term" value="F:oxidoreductase activity"/>
    <property type="evidence" value="ECO:0007669"/>
    <property type="project" value="UniProtKB-KW"/>
</dbReference>
<keyword evidence="5" id="KW-1185">Reference proteome</keyword>
<dbReference type="Pfam" id="PF04324">
    <property type="entry name" value="Fer2_BFD"/>
    <property type="match status" value="1"/>
</dbReference>
<dbReference type="EMBL" id="JFKA01000006">
    <property type="protein sequence ID" value="OSQ37404.1"/>
    <property type="molecule type" value="Genomic_DNA"/>
</dbReference>
<dbReference type="STRING" id="1293891.TMES_14410"/>
<dbReference type="PANTHER" id="PTHR42949">
    <property type="entry name" value="ANAEROBIC GLYCEROL-3-PHOSPHATE DEHYDROGENASE SUBUNIT B"/>
    <property type="match status" value="1"/>
</dbReference>
<evidence type="ECO:0000256" key="1">
    <source>
        <dbReference type="ARBA" id="ARBA00023002"/>
    </source>
</evidence>
<dbReference type="InterPro" id="IPR051691">
    <property type="entry name" value="Metab_Enz_Cyan_OpOx_G3PDH"/>
</dbReference>